<dbReference type="SUPFAM" id="SSF69318">
    <property type="entry name" value="Integrin alpha N-terminal domain"/>
    <property type="match status" value="1"/>
</dbReference>
<evidence type="ECO:0000313" key="6">
    <source>
        <dbReference type="Proteomes" id="UP001501470"/>
    </source>
</evidence>
<dbReference type="Pfam" id="PF13517">
    <property type="entry name" value="FG-GAP_3"/>
    <property type="match status" value="1"/>
</dbReference>
<dbReference type="Gene3D" id="2.40.128.340">
    <property type="match status" value="2"/>
</dbReference>
<dbReference type="Pfam" id="PF13385">
    <property type="entry name" value="Laminin_G_3"/>
    <property type="match status" value="1"/>
</dbReference>
<dbReference type="Gene3D" id="2.60.120.200">
    <property type="match status" value="1"/>
</dbReference>
<accession>A0ABN2A4J2</accession>
<dbReference type="Proteomes" id="UP001501470">
    <property type="component" value="Unassembled WGS sequence"/>
</dbReference>
<keyword evidence="6" id="KW-1185">Reference proteome</keyword>
<feature type="compositionally biased region" description="Low complexity" evidence="3">
    <location>
        <begin position="51"/>
        <end position="66"/>
    </location>
</feature>
<dbReference type="InterPro" id="IPR013320">
    <property type="entry name" value="ConA-like_dom_sf"/>
</dbReference>
<dbReference type="InterPro" id="IPR042837">
    <property type="entry name" value="PTX3"/>
</dbReference>
<proteinExistence type="predicted"/>
<reference evidence="5 6" key="1">
    <citation type="journal article" date="2019" name="Int. J. Syst. Evol. Microbiol.">
        <title>The Global Catalogue of Microorganisms (GCM) 10K type strain sequencing project: providing services to taxonomists for standard genome sequencing and annotation.</title>
        <authorList>
            <consortium name="The Broad Institute Genomics Platform"/>
            <consortium name="The Broad Institute Genome Sequencing Center for Infectious Disease"/>
            <person name="Wu L."/>
            <person name="Ma J."/>
        </authorList>
    </citation>
    <scope>NUCLEOTIDE SEQUENCE [LARGE SCALE GENOMIC DNA]</scope>
    <source>
        <strain evidence="5 6">JCM 15933</strain>
    </source>
</reference>
<sequence>MVGESIPLRRAQKWAIALTVTGLAASALVVTQFGPNGRHAQQSTDTTAYAAGAAGSGSEANGSGTAQDPVDTTENVSPAALLNEAKLTNKPVEVAQRRTATAQTFINPSGTYTTKQFAAPVRVKQDGKWADIDTTLVRDAKGVVRPKATTVDVSFSGGGKGDLLTIKGIGGTFALTWPTELPKPTLDGPNATYADLLPGVDLRLTAQREGFSKVFVVKNRAAADSQALRKLTFGVRTADLRIASAADGGFNLVDRNGTSVLISDAPIMWDEPVIPAGLSKWEAELVEPAHHATMRSVIGKDQLSVEPDQAMLARTDLNFPVYIDPSGNVTNNGNWTHINQANGNTSYWTTDRDRAKVGYSGYATTKTPWRSYFLFVVDNLAGKQLTNAAFSITLDHSASCGDTQVMLYGTNNVSSTTAVTWNNSSGGNIWATHVANGWGHANEDTGCGGQAAPDMTMWMGGYDYPLVRQHMQRAANGEFGGQITFGIKAVDEGQKLQWKQFHPWSAAMTFEYNTTPDVPQELNTVPATTCGSESRPTRLPAAMQNTKFSALLLDSDANTVHGDLQVLLGNTETVKHSTSTVGVANGSAVSWPATPAGVLAANTVYSYRARTGDGVGNSPWSNRCYFVVDTTGPSVPTISSTDFPDGNPVKDVGQTGSVLLKHAPADTDIAGYAYGFAADKLTGWVPADSTGDATIPITLWTDPDTGYASSDLYVRSEDFAGNQSITTINPYQLMANDNGAVPPKKRGDVNGDGKGDISAIIDAGGDRLRAWTLTSNGLDVDNNLAFSTQTVGWDTGRDGSSFVTMRFVTGDFTGPAGLPDGLSDHALFRQDPDGLIRMFLLTARGNRFDVLQDPVWTSPAAPVDPLWNIANLRFMPGDFDGDGKADVAAVRGDVTGTGSTIWVWRQSSGSTQYTATQWASTPTINITTSTPVGADLDADGDTDVTFMKADAVDTMSALVYKSNGAAQTFQTPSGSAWSSGAGNFEYRRARFVTGNFDGDTTNGKGKIDIAVLYDYGTSSNLAVWGWNGTAITSLSVSPTWTSFDVRKVKELQASDFDGDGKDDLAIFRDSSIVGTTELHTVRNSGTGFTAAPLMVRSWTVSEKPERRAAWRFDDTGSGTAVFDEYGDYPAKVFAGGTRVNGRKFSTDPSDRALSLNGTNQWAATSGAVVRTDRSFTVAVWVRITATNSWQTVLGSQGTWQSGFYLQCTIGGQWRMVFSNDDVQYPAGYFYAEAKTPAQANTWTHLAGVYDGDTGTIKLYLNGVLEGTGVRATPWNAWGPIQIGRGEGRVTGGFNYVGGMIDNVDIFDHAASSYEIAQLATP</sequence>
<feature type="domain" description="LamG-like jellyroll fold" evidence="4">
    <location>
        <begin position="1173"/>
        <end position="1313"/>
    </location>
</feature>
<evidence type="ECO:0000256" key="3">
    <source>
        <dbReference type="SAM" id="MobiDB-lite"/>
    </source>
</evidence>
<protein>
    <recommendedName>
        <fullName evidence="4">LamG-like jellyroll fold domain-containing protein</fullName>
    </recommendedName>
</protein>
<gene>
    <name evidence="5" type="ORF">GCM10009827_026340</name>
</gene>
<keyword evidence="2" id="KW-1015">Disulfide bond</keyword>
<organism evidence="5 6">
    <name type="scientific">Dactylosporangium maewongense</name>
    <dbReference type="NCBI Taxonomy" id="634393"/>
    <lineage>
        <taxon>Bacteria</taxon>
        <taxon>Bacillati</taxon>
        <taxon>Actinomycetota</taxon>
        <taxon>Actinomycetes</taxon>
        <taxon>Micromonosporales</taxon>
        <taxon>Micromonosporaceae</taxon>
        <taxon>Dactylosporangium</taxon>
    </lineage>
</organism>
<dbReference type="PANTHER" id="PTHR46943:SF1">
    <property type="entry name" value="PENTRAXIN-RELATED PROTEIN PTX3"/>
    <property type="match status" value="1"/>
</dbReference>
<dbReference type="InterPro" id="IPR013517">
    <property type="entry name" value="FG-GAP"/>
</dbReference>
<dbReference type="EMBL" id="BAAAQD010000004">
    <property type="protein sequence ID" value="GAA1510877.1"/>
    <property type="molecule type" value="Genomic_DNA"/>
</dbReference>
<keyword evidence="1" id="KW-0732">Signal</keyword>
<evidence type="ECO:0000313" key="5">
    <source>
        <dbReference type="EMBL" id="GAA1510877.1"/>
    </source>
</evidence>
<dbReference type="PANTHER" id="PTHR46943">
    <property type="entry name" value="PENTRAXIN-RELATED PROTEIN PTX3"/>
    <property type="match status" value="1"/>
</dbReference>
<evidence type="ECO:0000256" key="1">
    <source>
        <dbReference type="ARBA" id="ARBA00022729"/>
    </source>
</evidence>
<dbReference type="SUPFAM" id="SSF49899">
    <property type="entry name" value="Concanavalin A-like lectins/glucanases"/>
    <property type="match status" value="1"/>
</dbReference>
<dbReference type="SMART" id="SM00560">
    <property type="entry name" value="LamGL"/>
    <property type="match status" value="1"/>
</dbReference>
<feature type="region of interest" description="Disordered" evidence="3">
    <location>
        <begin position="51"/>
        <end position="72"/>
    </location>
</feature>
<dbReference type="InterPro" id="IPR006558">
    <property type="entry name" value="LamG-like"/>
</dbReference>
<comment type="caution">
    <text evidence="5">The sequence shown here is derived from an EMBL/GenBank/DDBJ whole genome shotgun (WGS) entry which is preliminary data.</text>
</comment>
<dbReference type="InterPro" id="IPR028994">
    <property type="entry name" value="Integrin_alpha_N"/>
</dbReference>
<name>A0ABN2A4J2_9ACTN</name>
<evidence type="ECO:0000259" key="4">
    <source>
        <dbReference type="SMART" id="SM00560"/>
    </source>
</evidence>
<dbReference type="RefSeq" id="WP_344502110.1">
    <property type="nucleotide sequence ID" value="NZ_BAAAQD010000004.1"/>
</dbReference>
<evidence type="ECO:0000256" key="2">
    <source>
        <dbReference type="ARBA" id="ARBA00023157"/>
    </source>
</evidence>